<name>A0A840ZH89_9HYPH</name>
<reference evidence="1 2" key="1">
    <citation type="submission" date="2020-08" db="EMBL/GenBank/DDBJ databases">
        <title>Genomic Encyclopedia of Type Strains, Phase IV (KMG-IV): sequencing the most valuable type-strain genomes for metagenomic binning, comparative biology and taxonomic classification.</title>
        <authorList>
            <person name="Goeker M."/>
        </authorList>
    </citation>
    <scope>NUCLEOTIDE SEQUENCE [LARGE SCALE GENOMIC DNA]</scope>
    <source>
        <strain evidence="1 2">DSM 2163</strain>
    </source>
</reference>
<gene>
    <name evidence="1" type="ORF">HNR00_001045</name>
</gene>
<organism evidence="1 2">
    <name type="scientific">Methylorubrum rhodinum</name>
    <dbReference type="NCBI Taxonomy" id="29428"/>
    <lineage>
        <taxon>Bacteria</taxon>
        <taxon>Pseudomonadati</taxon>
        <taxon>Pseudomonadota</taxon>
        <taxon>Alphaproteobacteria</taxon>
        <taxon>Hyphomicrobiales</taxon>
        <taxon>Methylobacteriaceae</taxon>
        <taxon>Methylorubrum</taxon>
    </lineage>
</organism>
<proteinExistence type="predicted"/>
<dbReference type="AlphaFoldDB" id="A0A840ZH89"/>
<dbReference type="EMBL" id="JACHOP010000003">
    <property type="protein sequence ID" value="MBB5756347.1"/>
    <property type="molecule type" value="Genomic_DNA"/>
</dbReference>
<keyword evidence="2" id="KW-1185">Reference proteome</keyword>
<evidence type="ECO:0000313" key="1">
    <source>
        <dbReference type="EMBL" id="MBB5756347.1"/>
    </source>
</evidence>
<comment type="caution">
    <text evidence="1">The sequence shown here is derived from an EMBL/GenBank/DDBJ whole genome shotgun (WGS) entry which is preliminary data.</text>
</comment>
<dbReference type="Proteomes" id="UP000583454">
    <property type="component" value="Unassembled WGS sequence"/>
</dbReference>
<evidence type="ECO:0000313" key="2">
    <source>
        <dbReference type="Proteomes" id="UP000583454"/>
    </source>
</evidence>
<accession>A0A840ZH89</accession>
<protein>
    <submittedName>
        <fullName evidence="1">Uncharacterized protein</fullName>
    </submittedName>
</protein>
<dbReference type="RefSeq" id="WP_183565945.1">
    <property type="nucleotide sequence ID" value="NZ_JACHOP010000003.1"/>
</dbReference>
<sequence>MAYMMHENKCLDPKQNITSENQAINVIKNNIDWLSRGHKDHFESLENYSNPVVAKAGKSGNGWGVWETKETSPKRRVWMVMYFETPSNDSFDIECEVACGGAIEGQCWTLNAVNINKK</sequence>